<sequence>MSRILNQLHSEWPRVRMFVGVGLRWWWAELSWLVAPLFRRFWHHAENVFLIANTDGKLSAPVSVQEDRLKQSENILSLPVNWQKRCAGRQTFISLDAEQVMRLPITLPRTALPSMKKAIKYKLITESPLPLDQLCFDVRIMPQNHARGKQHDVVTDVAICRRSTVEALNKMLEAAGVSASVIGFSSDAKLPLDFTFLTSRGAREVHASLRINRFLAISAFLICLSVFPATYFSARWLTAQTHSEIHAARESQDDLMPLYEQRAIIQSAHHELANYIAAPRLSNVLNDLANYLPRTTWLHVVRYENGTLKIVGYAPAPTVAARSLERSSLVTEVKLDTVIGTAEGQGSAPVQFELSALVQLRASP</sequence>
<dbReference type="Proteomes" id="UP000235015">
    <property type="component" value="Unassembled WGS sequence"/>
</dbReference>
<protein>
    <recommendedName>
        <fullName evidence="3">PilN domain-containing protein</fullName>
    </recommendedName>
</protein>
<dbReference type="Gene3D" id="3.30.420.380">
    <property type="match status" value="1"/>
</dbReference>
<name>A0A2N6CW11_9GAMM</name>
<dbReference type="AlphaFoldDB" id="A0A2N6CW11"/>
<gene>
    <name evidence="1" type="ORF">C0630_10775</name>
</gene>
<organism evidence="1 2">
    <name type="scientific">Sedimenticola selenatireducens</name>
    <dbReference type="NCBI Taxonomy" id="191960"/>
    <lineage>
        <taxon>Bacteria</taxon>
        <taxon>Pseudomonadati</taxon>
        <taxon>Pseudomonadota</taxon>
        <taxon>Gammaproteobacteria</taxon>
        <taxon>Chromatiales</taxon>
        <taxon>Sedimenticolaceae</taxon>
        <taxon>Sedimenticola</taxon>
    </lineage>
</organism>
<dbReference type="InterPro" id="IPR043129">
    <property type="entry name" value="ATPase_NBD"/>
</dbReference>
<dbReference type="Pfam" id="PF05137">
    <property type="entry name" value="PilN"/>
    <property type="match status" value="1"/>
</dbReference>
<dbReference type="InterPro" id="IPR007813">
    <property type="entry name" value="PilN"/>
</dbReference>
<reference evidence="1 2" key="1">
    <citation type="submission" date="2017-11" db="EMBL/GenBank/DDBJ databases">
        <title>Genome-resolved metagenomics identifies genetic mobility, metabolic interactions, and unexpected diversity in perchlorate-reducing communities.</title>
        <authorList>
            <person name="Barnum T.P."/>
            <person name="Figueroa I.A."/>
            <person name="Carlstrom C.I."/>
            <person name="Lucas L.N."/>
            <person name="Engelbrektson A.L."/>
            <person name="Coates J.D."/>
        </authorList>
    </citation>
    <scope>NUCLEOTIDE SEQUENCE [LARGE SCALE GENOMIC DNA]</scope>
    <source>
        <strain evidence="1">BM301</strain>
    </source>
</reference>
<proteinExistence type="predicted"/>
<evidence type="ECO:0008006" key="3">
    <source>
        <dbReference type="Google" id="ProtNLM"/>
    </source>
</evidence>
<evidence type="ECO:0000313" key="2">
    <source>
        <dbReference type="Proteomes" id="UP000235015"/>
    </source>
</evidence>
<evidence type="ECO:0000313" key="1">
    <source>
        <dbReference type="EMBL" id="PLX61407.1"/>
    </source>
</evidence>
<dbReference type="EMBL" id="PKUN01000017">
    <property type="protein sequence ID" value="PLX61407.1"/>
    <property type="molecule type" value="Genomic_DNA"/>
</dbReference>
<comment type="caution">
    <text evidence="1">The sequence shown here is derived from an EMBL/GenBank/DDBJ whole genome shotgun (WGS) entry which is preliminary data.</text>
</comment>
<dbReference type="SUPFAM" id="SSF53067">
    <property type="entry name" value="Actin-like ATPase domain"/>
    <property type="match status" value="1"/>
</dbReference>
<accession>A0A2N6CW11</accession>
<dbReference type="RefSeq" id="WP_273439385.1">
    <property type="nucleotide sequence ID" value="NZ_PKUN01000017.1"/>
</dbReference>